<evidence type="ECO:0000313" key="2">
    <source>
        <dbReference type="EMBL" id="UYM03695.1"/>
    </source>
</evidence>
<reference evidence="2" key="1">
    <citation type="submission" date="2022-01" db="EMBL/GenBank/DDBJ databases">
        <title>Nocardioidaceae gen. sp. A5X3R13.</title>
        <authorList>
            <person name="Lopez Marin M.A."/>
            <person name="Uhlik O."/>
        </authorList>
    </citation>
    <scope>NUCLEOTIDE SEQUENCE</scope>
    <source>
        <strain evidence="2">A5X3R13</strain>
    </source>
</reference>
<dbReference type="PANTHER" id="PTHR43194:SF2">
    <property type="entry name" value="PEROXISOMAL MEMBRANE PROTEIN LPX1"/>
    <property type="match status" value="1"/>
</dbReference>
<dbReference type="SUPFAM" id="SSF53474">
    <property type="entry name" value="alpha/beta-Hydrolases"/>
    <property type="match status" value="1"/>
</dbReference>
<keyword evidence="3" id="KW-1185">Reference proteome</keyword>
<proteinExistence type="predicted"/>
<evidence type="ECO:0000259" key="1">
    <source>
        <dbReference type="Pfam" id="PF12697"/>
    </source>
</evidence>
<dbReference type="Gene3D" id="3.40.50.1820">
    <property type="entry name" value="alpha/beta hydrolase"/>
    <property type="match status" value="1"/>
</dbReference>
<dbReference type="Pfam" id="PF12697">
    <property type="entry name" value="Abhydrolase_6"/>
    <property type="match status" value="1"/>
</dbReference>
<accession>A0AA46TEJ5</accession>
<evidence type="ECO:0000313" key="3">
    <source>
        <dbReference type="Proteomes" id="UP001164390"/>
    </source>
</evidence>
<dbReference type="EMBL" id="CP094970">
    <property type="protein sequence ID" value="UYM03695.1"/>
    <property type="molecule type" value="Genomic_DNA"/>
</dbReference>
<sequence length="289" mass="31780">MPTTDVPAGTIEYDDTGGSGPVIVFLHGLFMSGTTWREVVPRLRDDYRCITPTLPLGSHRIAMKPDADLTMHGQTHLVADFLEALDLRDVTLVSIDWGGGLFLTAEGRDDRVARLVICPSEAYDNFPPGLSGKVAMLACRLPGGVGLGLRQLRVSWLRNSPLMFGALVKKGVNDEVAHDWTAPGLASADVRRDVRKYGGHPPPKAELIAATERLADFAGPTLVVWAPEGKMMPPEHGPRLAELIPDSRYVEIADAHTMVNEDQPDEFTRHLREFLRDTDPHAEERIPAR</sequence>
<keyword evidence="2" id="KW-0378">Hydrolase</keyword>
<gene>
    <name evidence="2" type="ORF">L0C25_14195</name>
</gene>
<dbReference type="KEGG" id="sgrg:L0C25_14195"/>
<dbReference type="PANTHER" id="PTHR43194">
    <property type="entry name" value="HYDROLASE ALPHA/BETA FOLD FAMILY"/>
    <property type="match status" value="1"/>
</dbReference>
<dbReference type="InterPro" id="IPR029058">
    <property type="entry name" value="AB_hydrolase_fold"/>
</dbReference>
<organism evidence="2 3">
    <name type="scientific">Solicola gregarius</name>
    <dbReference type="NCBI Taxonomy" id="2908642"/>
    <lineage>
        <taxon>Bacteria</taxon>
        <taxon>Bacillati</taxon>
        <taxon>Actinomycetota</taxon>
        <taxon>Actinomycetes</taxon>
        <taxon>Propionibacteriales</taxon>
        <taxon>Nocardioidaceae</taxon>
        <taxon>Solicola</taxon>
    </lineage>
</organism>
<protein>
    <submittedName>
        <fullName evidence="2">Alpha/beta hydrolase</fullName>
    </submittedName>
</protein>
<dbReference type="GO" id="GO:0016787">
    <property type="term" value="F:hydrolase activity"/>
    <property type="evidence" value="ECO:0007669"/>
    <property type="project" value="UniProtKB-KW"/>
</dbReference>
<dbReference type="RefSeq" id="WP_271632330.1">
    <property type="nucleotide sequence ID" value="NZ_CP094970.1"/>
</dbReference>
<feature type="domain" description="AB hydrolase-1" evidence="1">
    <location>
        <begin position="23"/>
        <end position="267"/>
    </location>
</feature>
<name>A0AA46TEJ5_9ACTN</name>
<dbReference type="AlphaFoldDB" id="A0AA46TEJ5"/>
<dbReference type="Proteomes" id="UP001164390">
    <property type="component" value="Chromosome"/>
</dbReference>
<dbReference type="InterPro" id="IPR050228">
    <property type="entry name" value="Carboxylesterase_BioH"/>
</dbReference>
<dbReference type="InterPro" id="IPR000073">
    <property type="entry name" value="AB_hydrolase_1"/>
</dbReference>